<sequence>MENSMNQTRYICGCCKKELPEESFYVNSKQHRDNYCKECRKVVSRDRYVTVRSTQIANRNYPVITRIADRETRMELISHALQVVAESIERKRRKRWDEDLEKEEN</sequence>
<dbReference type="RefSeq" id="WP_262433916.1">
    <property type="nucleotide sequence ID" value="NZ_JACRTF010000001.1"/>
</dbReference>
<gene>
    <name evidence="1" type="ORF">H8744_05660</name>
</gene>
<dbReference type="EMBL" id="JACRTF010000001">
    <property type="protein sequence ID" value="MBC8592744.1"/>
    <property type="molecule type" value="Genomic_DNA"/>
</dbReference>
<proteinExistence type="predicted"/>
<dbReference type="Proteomes" id="UP000651085">
    <property type="component" value="Unassembled WGS sequence"/>
</dbReference>
<accession>A0A926F6E5</accession>
<evidence type="ECO:0000313" key="1">
    <source>
        <dbReference type="EMBL" id="MBC8592744.1"/>
    </source>
</evidence>
<protein>
    <submittedName>
        <fullName evidence="1">Uncharacterized protein</fullName>
    </submittedName>
</protein>
<reference evidence="1" key="1">
    <citation type="submission" date="2020-08" db="EMBL/GenBank/DDBJ databases">
        <title>Genome public.</title>
        <authorList>
            <person name="Liu C."/>
            <person name="Sun Q."/>
        </authorList>
    </citation>
    <scope>NUCLEOTIDE SEQUENCE</scope>
    <source>
        <strain evidence="1">N12</strain>
    </source>
</reference>
<dbReference type="AlphaFoldDB" id="A0A926F6E5"/>
<name>A0A926F6E5_9BACT</name>
<organism evidence="1 2">
    <name type="scientific">Jilunia laotingensis</name>
    <dbReference type="NCBI Taxonomy" id="2763675"/>
    <lineage>
        <taxon>Bacteria</taxon>
        <taxon>Pseudomonadati</taxon>
        <taxon>Bacteroidota</taxon>
        <taxon>Bacteroidia</taxon>
        <taxon>Bacteroidales</taxon>
        <taxon>Bacteroidaceae</taxon>
        <taxon>Jilunia</taxon>
    </lineage>
</organism>
<comment type="caution">
    <text evidence="1">The sequence shown here is derived from an EMBL/GenBank/DDBJ whole genome shotgun (WGS) entry which is preliminary data.</text>
</comment>
<keyword evidence="2" id="KW-1185">Reference proteome</keyword>
<evidence type="ECO:0000313" key="2">
    <source>
        <dbReference type="Proteomes" id="UP000651085"/>
    </source>
</evidence>